<keyword evidence="8" id="KW-0482">Metalloprotease</keyword>
<evidence type="ECO:0000256" key="3">
    <source>
        <dbReference type="ARBA" id="ARBA00022490"/>
    </source>
</evidence>
<dbReference type="GO" id="GO:0006508">
    <property type="term" value="P:proteolysis"/>
    <property type="evidence" value="ECO:0007669"/>
    <property type="project" value="UniProtKB-KW"/>
</dbReference>
<dbReference type="SUPFAM" id="SSF48371">
    <property type="entry name" value="ARM repeat"/>
    <property type="match status" value="1"/>
</dbReference>
<keyword evidence="7 10" id="KW-0862">Zinc</keyword>
<feature type="binding site" evidence="10">
    <location>
        <position position="337"/>
    </location>
    <ligand>
        <name>Zn(2+)</name>
        <dbReference type="ChEBI" id="CHEBI:29105"/>
        <note>catalytic</note>
    </ligand>
</feature>
<evidence type="ECO:0000256" key="5">
    <source>
        <dbReference type="ARBA" id="ARBA00022723"/>
    </source>
</evidence>
<dbReference type="CDD" id="cd09599">
    <property type="entry name" value="M1_LTA4H"/>
    <property type="match status" value="1"/>
</dbReference>
<feature type="domain" description="Peptidase M1 leukotriene A4 hydrolase/aminopeptidase C-terminal" evidence="11">
    <location>
        <begin position="470"/>
        <end position="612"/>
    </location>
</feature>
<keyword evidence="4" id="KW-0645">Protease</keyword>
<evidence type="ECO:0000256" key="9">
    <source>
        <dbReference type="PIRSR" id="PIRSR634015-2"/>
    </source>
</evidence>
<feature type="binding site" evidence="9">
    <location>
        <begin position="570"/>
        <end position="572"/>
    </location>
    <ligand>
        <name>a peptide</name>
        <dbReference type="ChEBI" id="CHEBI:60466"/>
    </ligand>
</feature>
<evidence type="ECO:0000256" key="6">
    <source>
        <dbReference type="ARBA" id="ARBA00022801"/>
    </source>
</evidence>
<dbReference type="GO" id="GO:0004177">
    <property type="term" value="F:aminopeptidase activity"/>
    <property type="evidence" value="ECO:0007669"/>
    <property type="project" value="TreeGrafter"/>
</dbReference>
<dbReference type="Proteomes" id="UP001182556">
    <property type="component" value="Unassembled WGS sequence"/>
</dbReference>
<reference evidence="12" key="1">
    <citation type="submission" date="2023-02" db="EMBL/GenBank/DDBJ databases">
        <title>Identification and recombinant expression of a fungal hydrolase from Papiliotrema laurentii that hydrolyzes apple cutin and clears colloidal polyester polyurethane.</title>
        <authorList>
            <consortium name="DOE Joint Genome Institute"/>
            <person name="Roman V.A."/>
            <person name="Bojanowski C."/>
            <person name="Crable B.R."/>
            <person name="Wagner D.N."/>
            <person name="Hung C.S."/>
            <person name="Nadeau L.J."/>
            <person name="Schratz L."/>
            <person name="Haridas S."/>
            <person name="Pangilinan J."/>
            <person name="Lipzen A."/>
            <person name="Na H."/>
            <person name="Yan M."/>
            <person name="Ng V."/>
            <person name="Grigoriev I.V."/>
            <person name="Spatafora J.W."/>
            <person name="Barlow D."/>
            <person name="Biffinger J."/>
            <person name="Kelley-Loughnane N."/>
            <person name="Varaljay V.A."/>
            <person name="Crookes-Goodson W.J."/>
        </authorList>
    </citation>
    <scope>NUCLEOTIDE SEQUENCE</scope>
    <source>
        <strain evidence="12">5307AH</strain>
    </source>
</reference>
<dbReference type="FunFam" id="3.30.2010.30:FF:000001">
    <property type="entry name" value="Leukotriene A(4) hydrolase"/>
    <property type="match status" value="1"/>
</dbReference>
<dbReference type="GO" id="GO:0004301">
    <property type="term" value="F:epoxide hydrolase activity"/>
    <property type="evidence" value="ECO:0007669"/>
    <property type="project" value="TreeGrafter"/>
</dbReference>
<dbReference type="InterPro" id="IPR014782">
    <property type="entry name" value="Peptidase_M1_dom"/>
</dbReference>
<feature type="binding site" evidence="10">
    <location>
        <position position="314"/>
    </location>
    <ligand>
        <name>Zn(2+)</name>
        <dbReference type="ChEBI" id="CHEBI:29105"/>
        <note>catalytic</note>
    </ligand>
</feature>
<dbReference type="InterPro" id="IPR015211">
    <property type="entry name" value="Peptidase_M1_C"/>
</dbReference>
<dbReference type="InterPro" id="IPR034015">
    <property type="entry name" value="M1_LTA4H"/>
</dbReference>
<dbReference type="Gene3D" id="1.25.40.320">
    <property type="entry name" value="Peptidase M1, leukotriene A4 hydrolase/aminopeptidase C-terminal domain"/>
    <property type="match status" value="1"/>
</dbReference>
<dbReference type="FunFam" id="2.60.40.1730:FF:000004">
    <property type="entry name" value="Leukotriene A(4) hydrolase"/>
    <property type="match status" value="1"/>
</dbReference>
<dbReference type="GO" id="GO:0008237">
    <property type="term" value="F:metallopeptidase activity"/>
    <property type="evidence" value="ECO:0007669"/>
    <property type="project" value="UniProtKB-KW"/>
</dbReference>
<dbReference type="Gene3D" id="1.10.390.10">
    <property type="entry name" value="Neutral Protease Domain 2"/>
    <property type="match status" value="1"/>
</dbReference>
<dbReference type="PRINTS" id="PR00756">
    <property type="entry name" value="ALADIPTASE"/>
</dbReference>
<evidence type="ECO:0000313" key="12">
    <source>
        <dbReference type="EMBL" id="KAK1926950.1"/>
    </source>
</evidence>
<gene>
    <name evidence="12" type="ORF">DB88DRAFT_476192</name>
</gene>
<name>A0AAD9FVN0_PAPLA</name>
<dbReference type="SUPFAM" id="SSF55486">
    <property type="entry name" value="Metalloproteases ('zincins'), catalytic domain"/>
    <property type="match status" value="1"/>
</dbReference>
<organism evidence="12 13">
    <name type="scientific">Papiliotrema laurentii</name>
    <name type="common">Cryptococcus laurentii</name>
    <dbReference type="NCBI Taxonomy" id="5418"/>
    <lineage>
        <taxon>Eukaryota</taxon>
        <taxon>Fungi</taxon>
        <taxon>Dikarya</taxon>
        <taxon>Basidiomycota</taxon>
        <taxon>Agaricomycotina</taxon>
        <taxon>Tremellomycetes</taxon>
        <taxon>Tremellales</taxon>
        <taxon>Rhynchogastremaceae</taxon>
        <taxon>Papiliotrema</taxon>
    </lineage>
</organism>
<dbReference type="EMBL" id="JAODAN010000001">
    <property type="protein sequence ID" value="KAK1926950.1"/>
    <property type="molecule type" value="Genomic_DNA"/>
</dbReference>
<dbReference type="FunFam" id="1.25.40.320:FF:000001">
    <property type="entry name" value="Leukotriene A(4) hydrolase"/>
    <property type="match status" value="1"/>
</dbReference>
<dbReference type="PANTHER" id="PTHR45726">
    <property type="entry name" value="LEUKOTRIENE A-4 HYDROLASE"/>
    <property type="match status" value="1"/>
</dbReference>
<dbReference type="InterPro" id="IPR049980">
    <property type="entry name" value="LTA4H_cat"/>
</dbReference>
<comment type="caution">
    <text evidence="12">The sequence shown here is derived from an EMBL/GenBank/DDBJ whole genome shotgun (WGS) entry which is preliminary data.</text>
</comment>
<feature type="binding site" evidence="9">
    <location>
        <begin position="146"/>
        <end position="148"/>
    </location>
    <ligand>
        <name>a peptide</name>
        <dbReference type="ChEBI" id="CHEBI:60466"/>
    </ligand>
</feature>
<evidence type="ECO:0000256" key="4">
    <source>
        <dbReference type="ARBA" id="ARBA00022670"/>
    </source>
</evidence>
<keyword evidence="3" id="KW-0963">Cytoplasm</keyword>
<feature type="binding site" evidence="9">
    <location>
        <begin position="285"/>
        <end position="290"/>
    </location>
    <ligand>
        <name>a peptide</name>
        <dbReference type="ChEBI" id="CHEBI:60466"/>
    </ligand>
</feature>
<dbReference type="SMART" id="SM01263">
    <property type="entry name" value="Leuk-A4-hydro_C"/>
    <property type="match status" value="1"/>
</dbReference>
<evidence type="ECO:0000256" key="2">
    <source>
        <dbReference type="ARBA" id="ARBA00010136"/>
    </source>
</evidence>
<keyword evidence="6" id="KW-0378">Hydrolase</keyword>
<protein>
    <submittedName>
        <fullName evidence="12">Peptidase family M1-domain-containing protein</fullName>
    </submittedName>
</protein>
<dbReference type="PANTHER" id="PTHR45726:SF3">
    <property type="entry name" value="LEUKOTRIENE A-4 HYDROLASE"/>
    <property type="match status" value="1"/>
</dbReference>
<dbReference type="Gene3D" id="2.60.40.1730">
    <property type="entry name" value="tricorn interacting facor f3 domain"/>
    <property type="match status" value="1"/>
</dbReference>
<comment type="subcellular location">
    <subcellularLocation>
        <location evidence="1">Cytoplasm</location>
    </subcellularLocation>
</comment>
<dbReference type="InterPro" id="IPR027268">
    <property type="entry name" value="Peptidase_M4/M1_CTD_sf"/>
</dbReference>
<evidence type="ECO:0000313" key="13">
    <source>
        <dbReference type="Proteomes" id="UP001182556"/>
    </source>
</evidence>
<dbReference type="SUPFAM" id="SSF63737">
    <property type="entry name" value="Leukotriene A4 hydrolase N-terminal domain"/>
    <property type="match status" value="1"/>
</dbReference>
<dbReference type="AlphaFoldDB" id="A0AAD9FVN0"/>
<evidence type="ECO:0000256" key="1">
    <source>
        <dbReference type="ARBA" id="ARBA00004496"/>
    </source>
</evidence>
<keyword evidence="13" id="KW-1185">Reference proteome</keyword>
<evidence type="ECO:0000256" key="7">
    <source>
        <dbReference type="ARBA" id="ARBA00022833"/>
    </source>
</evidence>
<dbReference type="InterPro" id="IPR045357">
    <property type="entry name" value="Aminopeptidase_N-like_N"/>
</dbReference>
<sequence>MALQLPPTGSHPQDFDKATQSNYQEIKVTHTHLEWTIDWEKQVFHGHAVVSLQAQPSSQGVERVVLDTSFLDIKKIEVDGTEVKWHLGERIGTIGSALSFDLPRKVNPGEEVKVKVTYSTTPQCTAVGWLDPVQTKSGKYPYLYSQSQAIHARSMFPSQDTPAIKSTYSAKVKSILPVLMSGLRQSPPPEQVLEPGTEVEYVYDQPVAIPSYLIAIASGELVYRAFEQLPGKKWRSGVWTEPLMMDKVFWEFSEDTAKFVATAESLTSPYEFGVYDLLVLPESFPYGGMENSCLTFVTPTLVAGDRSEVDVAAHEISHSWFGNGIGCASWSHFWLNEGWTTYCERLLMRELHGEPARRRGLKLDLVLQKDTPRFQRLVVDYEENEGSNFLLHLERTVGGLDHFLPYMKDYVRQFNGTSITTEQWRAHLFHFFGNQPDGQEYIRALGKVDWDEWLHGSGDDLCVDMQYDDSLAKPCNELAERWNASREKNAGEGFASSDVADFSSTQKVVFLEKVESYHALPADHVAALDKLYGIDKSDNAEIKLRFYQIALKSGPEYAKQAAAWVVNKGRMKYCRPVFRLLHKQAPELAKKTFLEHESFYHPIARKMISKDLGLDK</sequence>
<evidence type="ECO:0000256" key="10">
    <source>
        <dbReference type="PIRSR" id="PIRSR634015-3"/>
    </source>
</evidence>
<keyword evidence="5 10" id="KW-0479">Metal-binding</keyword>
<comment type="cofactor">
    <cofactor evidence="10">
        <name>Zn(2+)</name>
        <dbReference type="ChEBI" id="CHEBI:29105"/>
    </cofactor>
    <text evidence="10">Binds 1 zinc ion per subunit.</text>
</comment>
<dbReference type="Gene3D" id="3.30.2010.30">
    <property type="match status" value="1"/>
</dbReference>
<dbReference type="Pfam" id="PF09127">
    <property type="entry name" value="Leuk-A4-hydro_C"/>
    <property type="match status" value="1"/>
</dbReference>
<evidence type="ECO:0000259" key="11">
    <source>
        <dbReference type="SMART" id="SM01263"/>
    </source>
</evidence>
<feature type="binding site" evidence="10">
    <location>
        <position position="318"/>
    </location>
    <ligand>
        <name>Zn(2+)</name>
        <dbReference type="ChEBI" id="CHEBI:29105"/>
        <note>catalytic</note>
    </ligand>
</feature>
<dbReference type="InterPro" id="IPR038502">
    <property type="entry name" value="M1_LTA-4_hydro/amino_C_sf"/>
</dbReference>
<comment type="similarity">
    <text evidence="2">Belongs to the peptidase M1 family.</text>
</comment>
<dbReference type="InterPro" id="IPR042097">
    <property type="entry name" value="Aminopeptidase_N-like_N_sf"/>
</dbReference>
<dbReference type="InterPro" id="IPR016024">
    <property type="entry name" value="ARM-type_fold"/>
</dbReference>
<dbReference type="Pfam" id="PF01433">
    <property type="entry name" value="Peptidase_M1"/>
    <property type="match status" value="1"/>
</dbReference>
<proteinExistence type="inferred from homology"/>
<accession>A0AAD9FVN0</accession>
<evidence type="ECO:0000256" key="8">
    <source>
        <dbReference type="ARBA" id="ARBA00023049"/>
    </source>
</evidence>
<dbReference type="GO" id="GO:0005829">
    <property type="term" value="C:cytosol"/>
    <property type="evidence" value="ECO:0007669"/>
    <property type="project" value="TreeGrafter"/>
</dbReference>
<dbReference type="Pfam" id="PF17900">
    <property type="entry name" value="Peptidase_M1_N"/>
    <property type="match status" value="1"/>
</dbReference>
<dbReference type="GO" id="GO:0008270">
    <property type="term" value="F:zinc ion binding"/>
    <property type="evidence" value="ECO:0007669"/>
    <property type="project" value="InterPro"/>
</dbReference>
<dbReference type="InterPro" id="IPR001930">
    <property type="entry name" value="Peptidase_M1"/>
</dbReference>